<evidence type="ECO:0000256" key="3">
    <source>
        <dbReference type="ARBA" id="ARBA00022801"/>
    </source>
</evidence>
<comment type="subcellular location">
    <subcellularLocation>
        <location evidence="1">Golgi apparatus membrane</location>
        <topology evidence="1">Single-pass type II membrane protein</topology>
    </subcellularLocation>
</comment>
<evidence type="ECO:0000256" key="8">
    <source>
        <dbReference type="SAM" id="SignalP"/>
    </source>
</evidence>
<accession>A0ABV3ZGH7</accession>
<evidence type="ECO:0000256" key="7">
    <source>
        <dbReference type="ARBA" id="ARBA00023136"/>
    </source>
</evidence>
<keyword evidence="7" id="KW-0472">Membrane</keyword>
<comment type="caution">
    <text evidence="9">The sequence shown here is derived from an EMBL/GenBank/DDBJ whole genome shotgun (WGS) entry which is preliminary data.</text>
</comment>
<name>A0ABV3ZGH7_9BACT</name>
<evidence type="ECO:0000256" key="2">
    <source>
        <dbReference type="ARBA" id="ARBA00022692"/>
    </source>
</evidence>
<evidence type="ECO:0000313" key="10">
    <source>
        <dbReference type="Proteomes" id="UP001560573"/>
    </source>
</evidence>
<keyword evidence="8" id="KW-0732">Signal</keyword>
<sequence>MSFNGYKTFFSCLLLLVISAISSAQSKHSSSTLYPTYDGLVMAGYQGWFRAQGDGSMGKRFVYGDENRSGIDAWPDVSEYEKTYETPFVLADGKKARFFSSLDQSTVDLHFKWMQQYGVDGVFMQRFFNSTKEGEGKKESTTILKYALDAASKYKRAIAVMYDLSGLKGSGEDCSAIIEDWKYLVDQLKVTNQPGEKTYLHHRGKPVVVIWGVGFPDRPYDIRNIGLERLISFLKNDPVYGNCTVMLGVPTFWRDLNSDCVHDAYLHELIKQADMIMPWAVQRFSPLLHNDMDRYRDVMSDDMKWCRQNNIDYVPCVYPGFSWHNLSVHAFPDDIKPVGSIPRQGGRFYWQLITTAIKTGAKSLYVAMFDEVNEGTAIFKCTDAPPVTKGGTVSFLSMDGKPSDQYLWLTGQAAKTLRGEIPLNFALPERKQSAVK</sequence>
<keyword evidence="6" id="KW-0333">Golgi apparatus</keyword>
<keyword evidence="5" id="KW-1133">Transmembrane helix</keyword>
<dbReference type="Gene3D" id="3.20.20.80">
    <property type="entry name" value="Glycosidases"/>
    <property type="match status" value="1"/>
</dbReference>
<evidence type="ECO:0000256" key="5">
    <source>
        <dbReference type="ARBA" id="ARBA00022989"/>
    </source>
</evidence>
<keyword evidence="10" id="KW-1185">Reference proteome</keyword>
<dbReference type="PANTHER" id="PTHR13572:SF4">
    <property type="entry name" value="RE57134P"/>
    <property type="match status" value="1"/>
</dbReference>
<feature type="chain" id="PRO_5045178921" evidence="8">
    <location>
        <begin position="25"/>
        <end position="436"/>
    </location>
</feature>
<reference evidence="9 10" key="1">
    <citation type="submission" date="2023-07" db="EMBL/GenBank/DDBJ databases">
        <authorList>
            <person name="Lian W.-H."/>
        </authorList>
    </citation>
    <scope>NUCLEOTIDE SEQUENCE [LARGE SCALE GENOMIC DNA]</scope>
    <source>
        <strain evidence="9 10">SYSU DXS3180</strain>
    </source>
</reference>
<gene>
    <name evidence="9" type="ORF">QTN47_11805</name>
</gene>
<dbReference type="InterPro" id="IPR026071">
    <property type="entry name" value="Glyco_Hydrolase_99"/>
</dbReference>
<organism evidence="9 10">
    <name type="scientific">Danxiaibacter flavus</name>
    <dbReference type="NCBI Taxonomy" id="3049108"/>
    <lineage>
        <taxon>Bacteria</taxon>
        <taxon>Pseudomonadati</taxon>
        <taxon>Bacteroidota</taxon>
        <taxon>Chitinophagia</taxon>
        <taxon>Chitinophagales</taxon>
        <taxon>Chitinophagaceae</taxon>
        <taxon>Danxiaibacter</taxon>
    </lineage>
</organism>
<dbReference type="EMBL" id="JAULBC010000003">
    <property type="protein sequence ID" value="MEX6688186.1"/>
    <property type="molecule type" value="Genomic_DNA"/>
</dbReference>
<keyword evidence="2" id="KW-0812">Transmembrane</keyword>
<dbReference type="RefSeq" id="WP_369329594.1">
    <property type="nucleotide sequence ID" value="NZ_JAULBC010000003.1"/>
</dbReference>
<evidence type="ECO:0000256" key="1">
    <source>
        <dbReference type="ARBA" id="ARBA00004323"/>
    </source>
</evidence>
<proteinExistence type="predicted"/>
<evidence type="ECO:0000313" key="9">
    <source>
        <dbReference type="EMBL" id="MEX6688186.1"/>
    </source>
</evidence>
<dbReference type="CDD" id="cd11576">
    <property type="entry name" value="GH99_GH71_like_2"/>
    <property type="match status" value="1"/>
</dbReference>
<dbReference type="PANTHER" id="PTHR13572">
    <property type="entry name" value="ENDO-ALPHA-1,2-MANNOSIDASE"/>
    <property type="match status" value="1"/>
</dbReference>
<dbReference type="Proteomes" id="UP001560573">
    <property type="component" value="Unassembled WGS sequence"/>
</dbReference>
<keyword evidence="4" id="KW-0735">Signal-anchor</keyword>
<evidence type="ECO:0000256" key="6">
    <source>
        <dbReference type="ARBA" id="ARBA00023034"/>
    </source>
</evidence>
<protein>
    <submittedName>
        <fullName evidence="9">Glycoside hydrolase family 71/99-like protein</fullName>
    </submittedName>
</protein>
<evidence type="ECO:0000256" key="4">
    <source>
        <dbReference type="ARBA" id="ARBA00022968"/>
    </source>
</evidence>
<feature type="signal peptide" evidence="8">
    <location>
        <begin position="1"/>
        <end position="24"/>
    </location>
</feature>
<keyword evidence="3" id="KW-0378">Hydrolase</keyword>